<sequence length="844" mass="96421">MAIAGLHNVSVRDSSFLRESLSQSSRRRRDGRRGNTQSSLLQIWREIEDDHVVSQVHGRPGEVLVEQRSDGLIDDLSHADTPRSHERGRGNILEEAVLADNDSEVWSQSQSQNELHDDHEDLNNSSCENSSDFGEVERERVRKIFREWMNSGAREYGSNISRRNNSPIGEWLGETEQERVRIIREWVQLSSQQRGVSSVENREEQFAEIDTQIERVRDGFVLNQSEHTRRGIRKFCGRQVMLDMLKKAERERQREIQDLLDHRAVSHFPHRNRIQALLRGRFLRNDRCGDNNMPTSTARSELGLLRQRQTVSGLREGFFSRKDNTGCNQATSNLSDTSSISDIDFNTSEQTGASSSQLVPTVHYEPNNRGSDGLHISGDQNYLHGVTLENIRDSTLHVEDQLQSMQIESLDSQPSPNVYVNGRGIIGQNVDMALTEDSANELMQESLQIEDSENSNLQEFCEAYNEQSELGDIRNGENNHMEDNVVDDMNWSESNALHGDDLEEVIDSEGNDWHQSNTEGRNSTEENLDDNHISSTTNEWHENGLGYEDGDNTRPQVAPEVWQEDSGFQEAVENWFGGPSGHEDTPVGRIPRFYFPDDNNVYSVELRELLSRRSVSNLLHSSFRESLDQLIQSYVERQEGNVHIEWELQETTPSSASIEQDLEQQSRDQIVGQEGTVNSPRDLPSLPIPPPLPLWDRRSHRDNWSQNDVNNQHLGMDWEVNDLRLDMARLHQRMNTMQRMLEACMDMQVELQRSIRQEVSAALNRPAGSSGTNACEPSYDESKWECVRKGLCCICCKSSIDSLLYRCGHLCTCLKCANELLQSRRKCPMCQAPVVEVIRAYSML</sequence>
<comment type="caution">
    <text evidence="2">The sequence shown here is derived from an EMBL/GenBank/DDBJ whole genome shotgun (WGS) entry which is preliminary data.</text>
</comment>
<feature type="region of interest" description="Disordered" evidence="1">
    <location>
        <begin position="511"/>
        <end position="553"/>
    </location>
</feature>
<evidence type="ECO:0000313" key="2">
    <source>
        <dbReference type="EMBL" id="KAE9616717.1"/>
    </source>
</evidence>
<dbReference type="OrthoDB" id="6078042at2759"/>
<dbReference type="EMBL" id="WOCE01000003">
    <property type="protein sequence ID" value="KAE9616717.1"/>
    <property type="molecule type" value="Genomic_DNA"/>
</dbReference>
<dbReference type="PANTHER" id="PTHR46519">
    <property type="entry name" value="RING/U-BOX SUPERFAMILY PROTEIN"/>
    <property type="match status" value="1"/>
</dbReference>
<dbReference type="InterPro" id="IPR001841">
    <property type="entry name" value="Znf_RING"/>
</dbReference>
<dbReference type="Gene3D" id="3.30.40.10">
    <property type="entry name" value="Zinc/RING finger domain, C3HC4 (zinc finger)"/>
    <property type="match status" value="1"/>
</dbReference>
<dbReference type="AlphaFoldDB" id="A0A6A4QT04"/>
<dbReference type="PROSITE" id="PS50089">
    <property type="entry name" value="ZF_RING_2"/>
    <property type="match status" value="1"/>
</dbReference>
<reference evidence="3" key="1">
    <citation type="journal article" date="2020" name="Nat. Commun.">
        <title>Genome sequence of the cluster root forming white lupin.</title>
        <authorList>
            <person name="Hufnagel B."/>
            <person name="Marques A."/>
            <person name="Soriano A."/>
            <person name="Marques L."/>
            <person name="Divol F."/>
            <person name="Doumas P."/>
            <person name="Sallet E."/>
            <person name="Mancinotti D."/>
            <person name="Carrere S."/>
            <person name="Marande W."/>
            <person name="Arribat S."/>
            <person name="Keller J."/>
            <person name="Huneau C."/>
            <person name="Blein T."/>
            <person name="Aime D."/>
            <person name="Laguerre M."/>
            <person name="Taylor J."/>
            <person name="Schubert V."/>
            <person name="Nelson M."/>
            <person name="Geu-Flores F."/>
            <person name="Crespi M."/>
            <person name="Gallardo-Guerrero K."/>
            <person name="Delaux P.-M."/>
            <person name="Salse J."/>
            <person name="Berges H."/>
            <person name="Guyot R."/>
            <person name="Gouzy J."/>
            <person name="Peret B."/>
        </authorList>
    </citation>
    <scope>NUCLEOTIDE SEQUENCE [LARGE SCALE GENOMIC DNA]</scope>
    <source>
        <strain evidence="3">cv. Amiga</strain>
    </source>
</reference>
<evidence type="ECO:0000313" key="3">
    <source>
        <dbReference type="Proteomes" id="UP000447434"/>
    </source>
</evidence>
<dbReference type="CDD" id="cd16647">
    <property type="entry name" value="mRING-HC-C3HC5_NEU1"/>
    <property type="match status" value="1"/>
</dbReference>
<dbReference type="PANTHER" id="PTHR46519:SF3">
    <property type="entry name" value="RING_U-BOX SUPERFAMILY PROTEIN"/>
    <property type="match status" value="1"/>
</dbReference>
<keyword evidence="3" id="KW-1185">Reference proteome</keyword>
<feature type="region of interest" description="Disordered" evidence="1">
    <location>
        <begin position="102"/>
        <end position="134"/>
    </location>
</feature>
<gene>
    <name evidence="2" type="ORF">Lalb_Chr03g0027771</name>
</gene>
<dbReference type="Pfam" id="PF13920">
    <property type="entry name" value="zf-C3HC4_3"/>
    <property type="match status" value="1"/>
</dbReference>
<name>A0A6A4QT04_LUPAL</name>
<feature type="compositionally biased region" description="Polar residues" evidence="1">
    <location>
        <begin position="104"/>
        <end position="113"/>
    </location>
</feature>
<dbReference type="Proteomes" id="UP000447434">
    <property type="component" value="Chromosome 3"/>
</dbReference>
<protein>
    <submittedName>
        <fullName evidence="2">Putative transcription factor C2H2 family</fullName>
    </submittedName>
</protein>
<organism evidence="2 3">
    <name type="scientific">Lupinus albus</name>
    <name type="common">White lupine</name>
    <name type="synonym">Lupinus termis</name>
    <dbReference type="NCBI Taxonomy" id="3870"/>
    <lineage>
        <taxon>Eukaryota</taxon>
        <taxon>Viridiplantae</taxon>
        <taxon>Streptophyta</taxon>
        <taxon>Embryophyta</taxon>
        <taxon>Tracheophyta</taxon>
        <taxon>Spermatophyta</taxon>
        <taxon>Magnoliopsida</taxon>
        <taxon>eudicotyledons</taxon>
        <taxon>Gunneridae</taxon>
        <taxon>Pentapetalae</taxon>
        <taxon>rosids</taxon>
        <taxon>fabids</taxon>
        <taxon>Fabales</taxon>
        <taxon>Fabaceae</taxon>
        <taxon>Papilionoideae</taxon>
        <taxon>50 kb inversion clade</taxon>
        <taxon>genistoids sensu lato</taxon>
        <taxon>core genistoids</taxon>
        <taxon>Genisteae</taxon>
        <taxon>Lupinus</taxon>
    </lineage>
</organism>
<evidence type="ECO:0000256" key="1">
    <source>
        <dbReference type="SAM" id="MobiDB-lite"/>
    </source>
</evidence>
<dbReference type="InterPro" id="IPR013083">
    <property type="entry name" value="Znf_RING/FYVE/PHD"/>
</dbReference>
<dbReference type="SUPFAM" id="SSF57850">
    <property type="entry name" value="RING/U-box"/>
    <property type="match status" value="1"/>
</dbReference>
<accession>A0A6A4QT04</accession>
<feature type="compositionally biased region" description="Polar residues" evidence="1">
    <location>
        <begin position="123"/>
        <end position="132"/>
    </location>
</feature>
<proteinExistence type="predicted"/>